<evidence type="ECO:0000313" key="2">
    <source>
        <dbReference type="EMBL" id="KAA1092683.1"/>
    </source>
</evidence>
<dbReference type="AlphaFoldDB" id="A0A5B0NUN5"/>
<feature type="compositionally biased region" description="Basic and acidic residues" evidence="1">
    <location>
        <begin position="65"/>
        <end position="77"/>
    </location>
</feature>
<evidence type="ECO:0000313" key="5">
    <source>
        <dbReference type="Proteomes" id="UP000325313"/>
    </source>
</evidence>
<protein>
    <submittedName>
        <fullName evidence="2">Uncharacterized protein</fullName>
    </submittedName>
</protein>
<sequence length="142" mass="15513">MEAYGRQLVSVTTTAKSYVLRNQGIQNNTPSTYPINSSSSPPLTNSSRDSGGLPVGSAGPADIDLDPKTRGSADTHTFHQTSNRSIILSNTNYTNRLTIHHQVRHRSGSINHQLPNRLLKQPKKPPRGTIFTGLNLLCHTCI</sequence>
<reference evidence="4 5" key="1">
    <citation type="submission" date="2019-05" db="EMBL/GenBank/DDBJ databases">
        <title>Emergence of the Ug99 lineage of the wheat stem rust pathogen through somatic hybridization.</title>
        <authorList>
            <person name="Li F."/>
            <person name="Upadhyaya N.M."/>
            <person name="Sperschneider J."/>
            <person name="Matny O."/>
            <person name="Nguyen-Phuc H."/>
            <person name="Mago R."/>
            <person name="Raley C."/>
            <person name="Miller M.E."/>
            <person name="Silverstein K.A.T."/>
            <person name="Henningsen E."/>
            <person name="Hirsch C.D."/>
            <person name="Visser B."/>
            <person name="Pretorius Z.A."/>
            <person name="Steffenson B.J."/>
            <person name="Schwessinger B."/>
            <person name="Dodds P.N."/>
            <person name="Figueroa M."/>
        </authorList>
    </citation>
    <scope>NUCLEOTIDE SEQUENCE [LARGE SCALE GENOMIC DNA]</scope>
    <source>
        <strain evidence="2">21-0</strain>
        <strain evidence="3 5">Ug99</strain>
    </source>
</reference>
<comment type="caution">
    <text evidence="2">The sequence shown here is derived from an EMBL/GenBank/DDBJ whole genome shotgun (WGS) entry which is preliminary data.</text>
</comment>
<dbReference type="EMBL" id="VSWC01000080">
    <property type="protein sequence ID" value="KAA1092683.1"/>
    <property type="molecule type" value="Genomic_DNA"/>
</dbReference>
<dbReference type="Proteomes" id="UP000325313">
    <property type="component" value="Unassembled WGS sequence"/>
</dbReference>
<feature type="compositionally biased region" description="Polar residues" evidence="1">
    <location>
        <begin position="25"/>
        <end position="35"/>
    </location>
</feature>
<evidence type="ECO:0000313" key="4">
    <source>
        <dbReference type="Proteomes" id="UP000324748"/>
    </source>
</evidence>
<dbReference type="Proteomes" id="UP000324748">
    <property type="component" value="Unassembled WGS sequence"/>
</dbReference>
<evidence type="ECO:0000256" key="1">
    <source>
        <dbReference type="SAM" id="MobiDB-lite"/>
    </source>
</evidence>
<gene>
    <name evidence="2" type="ORF">PGT21_011166</name>
    <name evidence="3" type="ORF">PGTUg99_029280</name>
</gene>
<dbReference type="EMBL" id="VDEP01000373">
    <property type="protein sequence ID" value="KAA1093782.1"/>
    <property type="molecule type" value="Genomic_DNA"/>
</dbReference>
<name>A0A5B0NUN5_PUCGR</name>
<accession>A0A5B0NUN5</accession>
<keyword evidence="4" id="KW-1185">Reference proteome</keyword>
<evidence type="ECO:0000313" key="3">
    <source>
        <dbReference type="EMBL" id="KAA1093782.1"/>
    </source>
</evidence>
<feature type="region of interest" description="Disordered" evidence="1">
    <location>
        <begin position="25"/>
        <end position="83"/>
    </location>
</feature>
<organism evidence="2 4">
    <name type="scientific">Puccinia graminis f. sp. tritici</name>
    <dbReference type="NCBI Taxonomy" id="56615"/>
    <lineage>
        <taxon>Eukaryota</taxon>
        <taxon>Fungi</taxon>
        <taxon>Dikarya</taxon>
        <taxon>Basidiomycota</taxon>
        <taxon>Pucciniomycotina</taxon>
        <taxon>Pucciniomycetes</taxon>
        <taxon>Pucciniales</taxon>
        <taxon>Pucciniaceae</taxon>
        <taxon>Puccinia</taxon>
    </lineage>
</organism>
<proteinExistence type="predicted"/>
<feature type="compositionally biased region" description="Low complexity" evidence="1">
    <location>
        <begin position="36"/>
        <end position="50"/>
    </location>
</feature>